<dbReference type="GO" id="GO:0031011">
    <property type="term" value="C:Ino80 complex"/>
    <property type="evidence" value="ECO:0007669"/>
    <property type="project" value="InterPro"/>
</dbReference>
<dbReference type="EMBL" id="CAJHJT010000056">
    <property type="protein sequence ID" value="CAD7015064.1"/>
    <property type="molecule type" value="Genomic_DNA"/>
</dbReference>
<reference evidence="3" key="1">
    <citation type="submission" date="2020-11" db="EMBL/GenBank/DDBJ databases">
        <authorList>
            <person name="Whitehead M."/>
        </authorList>
    </citation>
    <scope>NUCLEOTIDE SEQUENCE</scope>
    <source>
        <strain evidence="3">EGII</strain>
    </source>
</reference>
<comment type="caution">
    <text evidence="3">The sequence shown here is derived from an EMBL/GenBank/DDBJ whole genome shotgun (WGS) entry which is preliminary data.</text>
</comment>
<dbReference type="SMART" id="SM01406">
    <property type="entry name" value="PAPA-1"/>
    <property type="match status" value="1"/>
</dbReference>
<proteinExistence type="predicted"/>
<protein>
    <submittedName>
        <fullName evidence="3">(Mediterranean fruit fly) hypothetical protein</fullName>
    </submittedName>
</protein>
<feature type="compositionally biased region" description="Low complexity" evidence="1">
    <location>
        <begin position="84"/>
        <end position="129"/>
    </location>
</feature>
<accession>A0A811VJ96</accession>
<feature type="region of interest" description="Disordered" evidence="1">
    <location>
        <begin position="1"/>
        <end position="44"/>
    </location>
</feature>
<evidence type="ECO:0000256" key="1">
    <source>
        <dbReference type="SAM" id="MobiDB-lite"/>
    </source>
</evidence>
<feature type="region of interest" description="Disordered" evidence="1">
    <location>
        <begin position="59"/>
        <end position="261"/>
    </location>
</feature>
<dbReference type="Proteomes" id="UP000606786">
    <property type="component" value="Unassembled WGS sequence"/>
</dbReference>
<evidence type="ECO:0000313" key="4">
    <source>
        <dbReference type="Proteomes" id="UP000606786"/>
    </source>
</evidence>
<dbReference type="CDD" id="cd23021">
    <property type="entry name" value="zf-HIT_IN80B"/>
    <property type="match status" value="1"/>
</dbReference>
<dbReference type="InterPro" id="IPR006880">
    <property type="entry name" value="INO80B_C"/>
</dbReference>
<dbReference type="PANTHER" id="PTHR21561">
    <property type="entry name" value="INO80 COMPLEX SUBUNIT B"/>
    <property type="match status" value="1"/>
</dbReference>
<dbReference type="AlphaFoldDB" id="A0A811VJ96"/>
<dbReference type="KEGG" id="ccat:101460006"/>
<dbReference type="Pfam" id="PF04438">
    <property type="entry name" value="zf-HIT"/>
    <property type="match status" value="1"/>
</dbReference>
<dbReference type="OrthoDB" id="2021186at2759"/>
<feature type="compositionally biased region" description="Low complexity" evidence="1">
    <location>
        <begin position="18"/>
        <end position="38"/>
    </location>
</feature>
<organism evidence="3 4">
    <name type="scientific">Ceratitis capitata</name>
    <name type="common">Mediterranean fruit fly</name>
    <name type="synonym">Tephritis capitata</name>
    <dbReference type="NCBI Taxonomy" id="7213"/>
    <lineage>
        <taxon>Eukaryota</taxon>
        <taxon>Metazoa</taxon>
        <taxon>Ecdysozoa</taxon>
        <taxon>Arthropoda</taxon>
        <taxon>Hexapoda</taxon>
        <taxon>Insecta</taxon>
        <taxon>Pterygota</taxon>
        <taxon>Neoptera</taxon>
        <taxon>Endopterygota</taxon>
        <taxon>Diptera</taxon>
        <taxon>Brachycera</taxon>
        <taxon>Muscomorpha</taxon>
        <taxon>Tephritoidea</taxon>
        <taxon>Tephritidae</taxon>
        <taxon>Ceratitis</taxon>
        <taxon>Ceratitis</taxon>
    </lineage>
</organism>
<feature type="compositionally biased region" description="Basic and acidic residues" evidence="1">
    <location>
        <begin position="202"/>
        <end position="215"/>
    </location>
</feature>
<dbReference type="InterPro" id="IPR029523">
    <property type="entry name" value="INO80B/Ies2"/>
</dbReference>
<dbReference type="Pfam" id="PF04795">
    <property type="entry name" value="PAPA-1"/>
    <property type="match status" value="1"/>
</dbReference>
<dbReference type="InterPro" id="IPR007529">
    <property type="entry name" value="Znf_HIT"/>
</dbReference>
<name>A0A811VJ96_CERCA</name>
<feature type="compositionally biased region" description="Basic and acidic residues" evidence="1">
    <location>
        <begin position="178"/>
        <end position="188"/>
    </location>
</feature>
<gene>
    <name evidence="3" type="ORF">CCAP1982_LOCUS23020</name>
</gene>
<keyword evidence="4" id="KW-1185">Reference proteome</keyword>
<evidence type="ECO:0000259" key="2">
    <source>
        <dbReference type="SMART" id="SM01406"/>
    </source>
</evidence>
<feature type="domain" description="INO80 complex subunit B-like conserved region" evidence="2">
    <location>
        <begin position="212"/>
        <end position="284"/>
    </location>
</feature>
<feature type="compositionally biased region" description="Basic and acidic residues" evidence="1">
    <location>
        <begin position="226"/>
        <end position="251"/>
    </location>
</feature>
<sequence length="340" mass="37793">MGKRDDQKEHRRSKKSKPAQSPQTSNTTTAAPSPSTTPITMKEEVIYDAEMIDVVDVVDHEQEVCSTPTPTTPPQSATIVTPPKGSNNKSSLSSGKKSSSKQQNTTAPSTNSSPAISTAASTSASAANSKKSKKRRDSSTSSEEERWLTAIESGKLEEMDDELKKMKDPKLMTARQRAMYERNTDKEPSPGGELLMSLPNGYREKEKPQTAEDIQKAQLKSQKRKQLADEKREKDKKKTMDRLLKKQESKQRNATRNKSAKTTLPMITYRNTLDGAYVHLPPDHEFPLAAQMPRLPPKVQLCGIAGCGKPKVYNCSKTNMPLCSFGCYRKNVQNIRQIMC</sequence>
<dbReference type="GO" id="GO:0006338">
    <property type="term" value="P:chromatin remodeling"/>
    <property type="evidence" value="ECO:0007669"/>
    <property type="project" value="InterPro"/>
</dbReference>
<evidence type="ECO:0000313" key="3">
    <source>
        <dbReference type="EMBL" id="CAD7015064.1"/>
    </source>
</evidence>
<feature type="compositionally biased region" description="Basic and acidic residues" evidence="1">
    <location>
        <begin position="154"/>
        <end position="170"/>
    </location>
</feature>
<dbReference type="PANTHER" id="PTHR21561:SF12">
    <property type="entry name" value="INO80 COMPLEX SUBUNIT B"/>
    <property type="match status" value="1"/>
</dbReference>